<dbReference type="PANTHER" id="PTHR46652">
    <property type="entry name" value="LEUCINE-RICH REPEAT AND IQ DOMAIN-CONTAINING PROTEIN 1-RELATED"/>
    <property type="match status" value="1"/>
</dbReference>
<dbReference type="InterPro" id="IPR050836">
    <property type="entry name" value="SDS22/Internalin_LRR"/>
</dbReference>
<evidence type="ECO:0000313" key="3">
    <source>
        <dbReference type="EMBL" id="QEE15797.1"/>
    </source>
</evidence>
<accession>A0A5B9DAB8</accession>
<dbReference type="EMBL" id="CP042905">
    <property type="protein sequence ID" value="QEE15797.1"/>
    <property type="molecule type" value="Genomic_DNA"/>
</dbReference>
<dbReference type="Gene3D" id="3.80.10.10">
    <property type="entry name" value="Ribonuclease Inhibitor"/>
    <property type="match status" value="2"/>
</dbReference>
<dbReference type="GeneID" id="41329618"/>
<reference evidence="3 4" key="1">
    <citation type="journal article" date="2020" name="Nature">
        <title>Isolation of an archaeon at the prokaryote-eukaryote interface.</title>
        <authorList>
            <person name="Imachi H."/>
            <person name="Nobu M.K."/>
            <person name="Nakahara N."/>
            <person name="Morono Y."/>
            <person name="Ogawara M."/>
            <person name="Takaki Y."/>
            <person name="Takano Y."/>
            <person name="Uematsu K."/>
            <person name="Ikuta T."/>
            <person name="Ito M."/>
            <person name="Matsui Y."/>
            <person name="Miyazaki M."/>
            <person name="Murata K."/>
            <person name="Saito Y."/>
            <person name="Sakai S."/>
            <person name="Song C."/>
            <person name="Tasumi E."/>
            <person name="Yamanaka Y."/>
            <person name="Yamaguchi T."/>
            <person name="Kamagata Y."/>
            <person name="Tamaki H."/>
            <person name="Takai K."/>
        </authorList>
    </citation>
    <scope>NUCLEOTIDE SEQUENCE [LARGE SCALE GENOMIC DNA]</scope>
    <source>
        <strain evidence="3 4">MK-D1</strain>
    </source>
</reference>
<dbReference type="PROSITE" id="PS51450">
    <property type="entry name" value="LRR"/>
    <property type="match status" value="2"/>
</dbReference>
<dbReference type="RefSeq" id="WP_147662698.1">
    <property type="nucleotide sequence ID" value="NZ_CP042905.2"/>
</dbReference>
<keyword evidence="4" id="KW-1185">Reference proteome</keyword>
<dbReference type="SUPFAM" id="SSF52058">
    <property type="entry name" value="L domain-like"/>
    <property type="match status" value="1"/>
</dbReference>
<evidence type="ECO:0000313" key="4">
    <source>
        <dbReference type="Proteomes" id="UP000321408"/>
    </source>
</evidence>
<dbReference type="AlphaFoldDB" id="A0A5B9DAB8"/>
<dbReference type="InterPro" id="IPR001611">
    <property type="entry name" value="Leu-rich_rpt"/>
</dbReference>
<protein>
    <submittedName>
        <fullName evidence="3">Leucine-rich repeat domain-containing protein</fullName>
    </submittedName>
</protein>
<sequence>MNQKKLKRSKPEQKAEDPYDLKLENFVYGDTPSPRPEKYKDPLHIWDSIDEKTEFLYIHYLNKIKKSGKLLINDIYHQHPNATLINLFEFPPNSVENLRDFPKNLTNLKMFVIYSNSIKSIQGFPKDLPNLKILNLKSSQISDLTPLPENLPSLERFFISKCKIISLKGIPKDLPKLDRFFVDSIPIKTLEGIPSILPNLTHLKIKNNPIKSLKYLPKSLPSVEKIEISGTDITNLQFMPQHMPKLKEMILTHNHLITLKGMPPNLPSLTNLNLRNNSLAHLKHLPKVGHIGCIINLKDNSIRTLHGLDDRFLKQLLHMAKNFNLCPQGLNLIKDLRLRHITLEKVNEVKNFYTKSSHELAQQYVTNIKSLNDCEIDRLIWEADLTDRKLVENNVPPENLVLSAISQRLKIPFNSDFSLLK</sequence>
<gene>
    <name evidence="3" type="ORF">DSAG12_01624</name>
</gene>
<dbReference type="InterPro" id="IPR025875">
    <property type="entry name" value="Leu-rich_rpt_4"/>
</dbReference>
<name>A0A5B9DAB8_9ARCH</name>
<proteinExistence type="predicted"/>
<organism evidence="3 4">
    <name type="scientific">Promethearchaeum syntrophicum</name>
    <dbReference type="NCBI Taxonomy" id="2594042"/>
    <lineage>
        <taxon>Archaea</taxon>
        <taxon>Promethearchaeati</taxon>
        <taxon>Promethearchaeota</taxon>
        <taxon>Promethearchaeia</taxon>
        <taxon>Promethearchaeales</taxon>
        <taxon>Promethearchaeaceae</taxon>
        <taxon>Promethearchaeum</taxon>
    </lineage>
</organism>
<dbReference type="PANTHER" id="PTHR46652:SF3">
    <property type="entry name" value="LEUCINE-RICH REPEAT-CONTAINING PROTEIN 9"/>
    <property type="match status" value="1"/>
</dbReference>
<dbReference type="KEGG" id="psyt:DSAG12_01624"/>
<reference evidence="3 4" key="2">
    <citation type="journal article" date="2024" name="Int. J. Syst. Evol. Microbiol.">
        <title>Promethearchaeum syntrophicum gen. nov., sp. nov., an anaerobic, obligately syntrophic archaeon, the first isolate of the lineage 'Asgard' archaea, and proposal of the new archaeal phylum Promethearchaeota phyl. nov. and kingdom Promethearchaeati regn. nov.</title>
        <authorList>
            <person name="Imachi H."/>
            <person name="Nobu M.K."/>
            <person name="Kato S."/>
            <person name="Takaki Y."/>
            <person name="Miyazaki M."/>
            <person name="Miyata M."/>
            <person name="Ogawara M."/>
            <person name="Saito Y."/>
            <person name="Sakai S."/>
            <person name="Tahara Y.O."/>
            <person name="Takano Y."/>
            <person name="Tasumi E."/>
            <person name="Uematsu K."/>
            <person name="Yoshimura T."/>
            <person name="Itoh T."/>
            <person name="Ohkuma M."/>
            <person name="Takai K."/>
        </authorList>
    </citation>
    <scope>NUCLEOTIDE SEQUENCE [LARGE SCALE GENOMIC DNA]</scope>
    <source>
        <strain evidence="3 4">MK-D1</strain>
    </source>
</reference>
<evidence type="ECO:0000256" key="1">
    <source>
        <dbReference type="ARBA" id="ARBA00022614"/>
    </source>
</evidence>
<dbReference type="Proteomes" id="UP000321408">
    <property type="component" value="Chromosome"/>
</dbReference>
<dbReference type="InterPro" id="IPR032675">
    <property type="entry name" value="LRR_dom_sf"/>
</dbReference>
<evidence type="ECO:0000256" key="2">
    <source>
        <dbReference type="ARBA" id="ARBA00022737"/>
    </source>
</evidence>
<keyword evidence="1" id="KW-0433">Leucine-rich repeat</keyword>
<keyword evidence="2" id="KW-0677">Repeat</keyword>
<dbReference type="Pfam" id="PF12799">
    <property type="entry name" value="LRR_4"/>
    <property type="match status" value="1"/>
</dbReference>